<sequence length="99" mass="11193">MSDVMSHYSVYILECADGSLYTGYAADVVKRFALHCSGKGAKYTRSHKPIRIVYQEDLADKQSAMRREWAIKQLTRQEKQELIKGSGTDVGTAQFSKRS</sequence>
<proteinExistence type="inferred from homology"/>
<evidence type="ECO:0000313" key="4">
    <source>
        <dbReference type="Proteomes" id="UP000198752"/>
    </source>
</evidence>
<reference evidence="4" key="1">
    <citation type="submission" date="2016-10" db="EMBL/GenBank/DDBJ databases">
        <authorList>
            <person name="Varghese N."/>
            <person name="Submissions S."/>
        </authorList>
    </citation>
    <scope>NUCLEOTIDE SEQUENCE [LARGE SCALE GENOMIC DNA]</scope>
    <source>
        <strain evidence="4">ATCC 700379</strain>
    </source>
</reference>
<organism evidence="3 4">
    <name type="scientific">Sporolactobacillus nakayamae</name>
    <dbReference type="NCBI Taxonomy" id="269670"/>
    <lineage>
        <taxon>Bacteria</taxon>
        <taxon>Bacillati</taxon>
        <taxon>Bacillota</taxon>
        <taxon>Bacilli</taxon>
        <taxon>Bacillales</taxon>
        <taxon>Sporolactobacillaceae</taxon>
        <taxon>Sporolactobacillus</taxon>
    </lineage>
</organism>
<dbReference type="InterPro" id="IPR035901">
    <property type="entry name" value="GIY-YIG_endonuc_sf"/>
</dbReference>
<dbReference type="PANTHER" id="PTHR34477:SF1">
    <property type="entry name" value="UPF0213 PROTEIN YHBQ"/>
    <property type="match status" value="1"/>
</dbReference>
<name>A0A1I2UQF4_9BACL</name>
<accession>A0A1I2UQF4</accession>
<keyword evidence="4" id="KW-1185">Reference proteome</keyword>
<dbReference type="PROSITE" id="PS50164">
    <property type="entry name" value="GIY_YIG"/>
    <property type="match status" value="1"/>
</dbReference>
<dbReference type="Pfam" id="PF01541">
    <property type="entry name" value="GIY-YIG"/>
    <property type="match status" value="1"/>
</dbReference>
<evidence type="ECO:0000313" key="3">
    <source>
        <dbReference type="EMBL" id="SFG77066.1"/>
    </source>
</evidence>
<protein>
    <submittedName>
        <fullName evidence="3">Putative endonuclease</fullName>
    </submittedName>
</protein>
<keyword evidence="3" id="KW-0255">Endonuclease</keyword>
<dbReference type="STRING" id="269670.SAMN02982927_02715"/>
<keyword evidence="3" id="KW-0540">Nuclease</keyword>
<dbReference type="AlphaFoldDB" id="A0A1I2UQF4"/>
<dbReference type="EMBL" id="FOOY01000021">
    <property type="protein sequence ID" value="SFG77066.1"/>
    <property type="molecule type" value="Genomic_DNA"/>
</dbReference>
<dbReference type="GO" id="GO:0004519">
    <property type="term" value="F:endonuclease activity"/>
    <property type="evidence" value="ECO:0007669"/>
    <property type="project" value="UniProtKB-KW"/>
</dbReference>
<dbReference type="InterPro" id="IPR000305">
    <property type="entry name" value="GIY-YIG_endonuc"/>
</dbReference>
<dbReference type="Gene3D" id="3.40.1440.10">
    <property type="entry name" value="GIY-YIG endonuclease"/>
    <property type="match status" value="1"/>
</dbReference>
<gene>
    <name evidence="3" type="ORF">SAMN02982927_02715</name>
</gene>
<comment type="similarity">
    <text evidence="1">Belongs to the UPF0213 family.</text>
</comment>
<dbReference type="Proteomes" id="UP000198752">
    <property type="component" value="Unassembled WGS sequence"/>
</dbReference>
<dbReference type="PANTHER" id="PTHR34477">
    <property type="entry name" value="UPF0213 PROTEIN YHBQ"/>
    <property type="match status" value="1"/>
</dbReference>
<evidence type="ECO:0000256" key="1">
    <source>
        <dbReference type="ARBA" id="ARBA00007435"/>
    </source>
</evidence>
<keyword evidence="3" id="KW-0378">Hydrolase</keyword>
<evidence type="ECO:0000259" key="2">
    <source>
        <dbReference type="PROSITE" id="PS50164"/>
    </source>
</evidence>
<dbReference type="CDD" id="cd10456">
    <property type="entry name" value="GIY-YIG_UPF0213"/>
    <property type="match status" value="1"/>
</dbReference>
<dbReference type="InterPro" id="IPR050190">
    <property type="entry name" value="UPF0213_domain"/>
</dbReference>
<dbReference type="SUPFAM" id="SSF82771">
    <property type="entry name" value="GIY-YIG endonuclease"/>
    <property type="match status" value="1"/>
</dbReference>
<feature type="domain" description="GIY-YIG" evidence="2">
    <location>
        <begin position="6"/>
        <end position="82"/>
    </location>
</feature>